<keyword evidence="3" id="KW-0472">Membrane</keyword>
<dbReference type="EMBL" id="OY731403">
    <property type="protein sequence ID" value="CAJ1963722.1"/>
    <property type="molecule type" value="Genomic_DNA"/>
</dbReference>
<proteinExistence type="inferred from homology"/>
<evidence type="ECO:0000256" key="2">
    <source>
        <dbReference type="ARBA" id="ARBA00005507"/>
    </source>
</evidence>
<dbReference type="PANTHER" id="PTHR31673">
    <property type="entry name" value="PROTEIN COBRA"/>
    <property type="match status" value="1"/>
</dbReference>
<keyword evidence="4" id="KW-0732">Signal</keyword>
<dbReference type="Proteomes" id="UP001189624">
    <property type="component" value="Chromosome 6"/>
</dbReference>
<reference evidence="8" key="1">
    <citation type="submission" date="2023-10" db="EMBL/GenBank/DDBJ databases">
        <authorList>
            <person name="Domelevo Entfellner J.-B."/>
        </authorList>
    </citation>
    <scope>NUCLEOTIDE SEQUENCE</scope>
</reference>
<protein>
    <recommendedName>
        <fullName evidence="7">COBRA C-terminal domain-containing protein</fullName>
    </recommendedName>
</protein>
<comment type="subcellular location">
    <subcellularLocation>
        <location evidence="1">Cell membrane</location>
        <topology evidence="1">Lipid-anchor</topology>
        <topology evidence="1">GPI-anchor</topology>
    </subcellularLocation>
</comment>
<evidence type="ECO:0000313" key="9">
    <source>
        <dbReference type="Proteomes" id="UP001189624"/>
    </source>
</evidence>
<evidence type="ECO:0000256" key="5">
    <source>
        <dbReference type="ARBA" id="ARBA00023180"/>
    </source>
</evidence>
<dbReference type="Gramene" id="rna-AYBTSS11_LOCUS19930">
    <property type="protein sequence ID" value="CAJ1963722.1"/>
    <property type="gene ID" value="gene-AYBTSS11_LOCUS19930"/>
</dbReference>
<evidence type="ECO:0000259" key="7">
    <source>
        <dbReference type="Pfam" id="PF25079"/>
    </source>
</evidence>
<accession>A0AA86TEU4</accession>
<dbReference type="InterPro" id="IPR006918">
    <property type="entry name" value="COBRA_pln"/>
</dbReference>
<evidence type="ECO:0000256" key="4">
    <source>
        <dbReference type="ARBA" id="ARBA00022729"/>
    </source>
</evidence>
<evidence type="ECO:0000256" key="3">
    <source>
        <dbReference type="ARBA" id="ARBA00022622"/>
    </source>
</evidence>
<keyword evidence="6" id="KW-0449">Lipoprotein</keyword>
<dbReference type="GO" id="GO:0010215">
    <property type="term" value="P:cellulose microfibril organization"/>
    <property type="evidence" value="ECO:0007669"/>
    <property type="project" value="InterPro"/>
</dbReference>
<sequence>MNFVKNYSQWNLVVLHPNLRSVTRVFSFNYQPLQVYGNFSDIGMFWGIEYYNDMLLTHGNNGNVQTELLLQKDRREFTFREGWTFPRTISFNGDQCVMPSPDAYPSLPNTAHTSTLPTFFFSLKREGKKKDRAVVVAAYKALKRKLKPSFSCALRSRLLLLFR</sequence>
<dbReference type="GO" id="GO:0098552">
    <property type="term" value="C:side of membrane"/>
    <property type="evidence" value="ECO:0007669"/>
    <property type="project" value="UniProtKB-KW"/>
</dbReference>
<name>A0AA86TEU4_9FABA</name>
<dbReference type="GO" id="GO:0052324">
    <property type="term" value="P:plant-type cell wall cellulose biosynthetic process"/>
    <property type="evidence" value="ECO:0007669"/>
    <property type="project" value="TreeGrafter"/>
</dbReference>
<dbReference type="Pfam" id="PF25079">
    <property type="entry name" value="COB_C"/>
    <property type="match status" value="1"/>
</dbReference>
<keyword evidence="5" id="KW-0325">Glycoprotein</keyword>
<keyword evidence="9" id="KW-1185">Reference proteome</keyword>
<evidence type="ECO:0000256" key="1">
    <source>
        <dbReference type="ARBA" id="ARBA00004609"/>
    </source>
</evidence>
<feature type="domain" description="COBRA C-terminal" evidence="7">
    <location>
        <begin position="5"/>
        <end position="105"/>
    </location>
</feature>
<dbReference type="PANTHER" id="PTHR31673:SF30">
    <property type="entry name" value="COBRA-LIKE PROTEIN 6"/>
    <property type="match status" value="1"/>
</dbReference>
<organism evidence="8 9">
    <name type="scientific">Sphenostylis stenocarpa</name>
    <dbReference type="NCBI Taxonomy" id="92480"/>
    <lineage>
        <taxon>Eukaryota</taxon>
        <taxon>Viridiplantae</taxon>
        <taxon>Streptophyta</taxon>
        <taxon>Embryophyta</taxon>
        <taxon>Tracheophyta</taxon>
        <taxon>Spermatophyta</taxon>
        <taxon>Magnoliopsida</taxon>
        <taxon>eudicotyledons</taxon>
        <taxon>Gunneridae</taxon>
        <taxon>Pentapetalae</taxon>
        <taxon>rosids</taxon>
        <taxon>fabids</taxon>
        <taxon>Fabales</taxon>
        <taxon>Fabaceae</taxon>
        <taxon>Papilionoideae</taxon>
        <taxon>50 kb inversion clade</taxon>
        <taxon>NPAAA clade</taxon>
        <taxon>indigoferoid/millettioid clade</taxon>
        <taxon>Phaseoleae</taxon>
        <taxon>Sphenostylis</taxon>
    </lineage>
</organism>
<evidence type="ECO:0000256" key="6">
    <source>
        <dbReference type="ARBA" id="ARBA00023288"/>
    </source>
</evidence>
<keyword evidence="3" id="KW-0336">GPI-anchor</keyword>
<dbReference type="GO" id="GO:0005886">
    <property type="term" value="C:plasma membrane"/>
    <property type="evidence" value="ECO:0007669"/>
    <property type="project" value="UniProtKB-SubCell"/>
</dbReference>
<evidence type="ECO:0000313" key="8">
    <source>
        <dbReference type="EMBL" id="CAJ1963722.1"/>
    </source>
</evidence>
<gene>
    <name evidence="8" type="ORF">AYBTSS11_LOCUS19930</name>
</gene>
<dbReference type="AlphaFoldDB" id="A0AA86TEU4"/>
<comment type="similarity">
    <text evidence="2">Belongs to the COBRA family.</text>
</comment>
<dbReference type="InterPro" id="IPR056900">
    <property type="entry name" value="COB_C"/>
</dbReference>